<feature type="chain" id="PRO_5018323237" evidence="5">
    <location>
        <begin position="27"/>
        <end position="475"/>
    </location>
</feature>
<dbReference type="Gene3D" id="3.40.720.10">
    <property type="entry name" value="Alkaline Phosphatase, subunit A"/>
    <property type="match status" value="1"/>
</dbReference>
<feature type="binding site" evidence="3">
    <location>
        <position position="39"/>
    </location>
    <ligand>
        <name>Zn(2+)</name>
        <dbReference type="ChEBI" id="CHEBI:29105"/>
        <label>2</label>
    </ligand>
</feature>
<keyword evidence="3" id="KW-0862">Zinc</keyword>
<reference evidence="6 7" key="1">
    <citation type="submission" date="2018-08" db="EMBL/GenBank/DDBJ databases">
        <authorList>
            <person name="Khan S.A."/>
            <person name="Jeon C.O."/>
            <person name="Chun B.H."/>
            <person name="Jeong S.E."/>
        </authorList>
    </citation>
    <scope>NUCLEOTIDE SEQUENCE [LARGE SCALE GENOMIC DNA]</scope>
    <source>
        <strain evidence="6 7">S-16</strain>
    </source>
</reference>
<feature type="binding site" evidence="3">
    <location>
        <position position="306"/>
    </location>
    <ligand>
        <name>Mg(2+)</name>
        <dbReference type="ChEBI" id="CHEBI:18420"/>
    </ligand>
</feature>
<dbReference type="SUPFAM" id="SSF53649">
    <property type="entry name" value="Alkaline phosphatase-like"/>
    <property type="match status" value="1"/>
</dbReference>
<feature type="active site" description="Phosphoserine intermediate" evidence="2">
    <location>
        <position position="83"/>
    </location>
</feature>
<feature type="binding site" evidence="3">
    <location>
        <position position="160"/>
    </location>
    <ligand>
        <name>Mg(2+)</name>
        <dbReference type="ChEBI" id="CHEBI:18420"/>
    </ligand>
</feature>
<keyword evidence="3" id="KW-0460">Magnesium</keyword>
<evidence type="ECO:0000313" key="7">
    <source>
        <dbReference type="Proteomes" id="UP000267464"/>
    </source>
</evidence>
<gene>
    <name evidence="6" type="ORF">DZC73_03600</name>
</gene>
<feature type="binding site" evidence="3">
    <location>
        <position position="39"/>
    </location>
    <ligand>
        <name>Mg(2+)</name>
        <dbReference type="ChEBI" id="CHEBI:18420"/>
    </ligand>
</feature>
<dbReference type="GO" id="GO:0046872">
    <property type="term" value="F:metal ion binding"/>
    <property type="evidence" value="ECO:0007669"/>
    <property type="project" value="UniProtKB-KW"/>
</dbReference>
<dbReference type="OrthoDB" id="9794455at2"/>
<dbReference type="PANTHER" id="PTHR11596">
    <property type="entry name" value="ALKALINE PHOSPHATASE"/>
    <property type="match status" value="1"/>
</dbReference>
<feature type="binding site" evidence="3">
    <location>
        <position position="315"/>
    </location>
    <ligand>
        <name>Zn(2+)</name>
        <dbReference type="ChEBI" id="CHEBI:29105"/>
        <label>2</label>
    </ligand>
</feature>
<dbReference type="PANTHER" id="PTHR11596:SF5">
    <property type="entry name" value="ALKALINE PHOSPHATASE"/>
    <property type="match status" value="1"/>
</dbReference>
<reference evidence="6 7" key="2">
    <citation type="submission" date="2018-12" db="EMBL/GenBank/DDBJ databases">
        <title>Rhizobacter gummiphilus sp. nov., a rubber-degrading bacterium isolated from the soil of a botanical garden in Japan.</title>
        <authorList>
            <person name="Shunsuke S.S."/>
        </authorList>
    </citation>
    <scope>NUCLEOTIDE SEQUENCE [LARGE SCALE GENOMIC DNA]</scope>
    <source>
        <strain evidence="6 7">S-16</strain>
    </source>
</reference>
<comment type="cofactor">
    <cofactor evidence="3">
        <name>Zn(2+)</name>
        <dbReference type="ChEBI" id="CHEBI:29105"/>
    </cofactor>
    <text evidence="3">Binds 2 Zn(2+) ions.</text>
</comment>
<proteinExistence type="inferred from homology"/>
<accession>A0A3N7HUW8</accession>
<feature type="binding site" evidence="3">
    <location>
        <position position="358"/>
    </location>
    <ligand>
        <name>Zn(2+)</name>
        <dbReference type="ChEBI" id="CHEBI:29105"/>
        <label>2</label>
    </ligand>
</feature>
<feature type="binding site" evidence="3">
    <location>
        <position position="439"/>
    </location>
    <ligand>
        <name>Zn(2+)</name>
        <dbReference type="ChEBI" id="CHEBI:29105"/>
        <label>2</label>
    </ligand>
</feature>
<feature type="signal peptide" evidence="5">
    <location>
        <begin position="1"/>
        <end position="26"/>
    </location>
</feature>
<name>A0A3N7HUW8_9BURK</name>
<evidence type="ECO:0000313" key="6">
    <source>
        <dbReference type="EMBL" id="RQP26137.1"/>
    </source>
</evidence>
<dbReference type="InterPro" id="IPR017850">
    <property type="entry name" value="Alkaline_phosphatase_core_sf"/>
</dbReference>
<comment type="similarity">
    <text evidence="4">Belongs to the alkaline phosphatase family.</text>
</comment>
<evidence type="ECO:0000256" key="1">
    <source>
        <dbReference type="ARBA" id="ARBA00022553"/>
    </source>
</evidence>
<evidence type="ECO:0000256" key="5">
    <source>
        <dbReference type="SAM" id="SignalP"/>
    </source>
</evidence>
<dbReference type="Pfam" id="PF00245">
    <property type="entry name" value="Alk_phosphatase"/>
    <property type="match status" value="1"/>
</dbReference>
<feature type="binding site" evidence="3">
    <location>
        <position position="357"/>
    </location>
    <ligand>
        <name>Zn(2+)</name>
        <dbReference type="ChEBI" id="CHEBI:29105"/>
        <label>2</label>
    </ligand>
</feature>
<keyword evidence="7" id="KW-1185">Reference proteome</keyword>
<dbReference type="EMBL" id="QUSW01000001">
    <property type="protein sequence ID" value="RQP26137.1"/>
    <property type="molecule type" value="Genomic_DNA"/>
</dbReference>
<keyword evidence="1" id="KW-0597">Phosphoprotein</keyword>
<evidence type="ECO:0000256" key="3">
    <source>
        <dbReference type="PIRSR" id="PIRSR601952-2"/>
    </source>
</evidence>
<comment type="cofactor">
    <cofactor evidence="3">
        <name>Mg(2+)</name>
        <dbReference type="ChEBI" id="CHEBI:18420"/>
    </cofactor>
    <text evidence="3">Binds 1 Mg(2+) ion.</text>
</comment>
<dbReference type="PRINTS" id="PR00113">
    <property type="entry name" value="ALKPHPHTASE"/>
</dbReference>
<organism evidence="6 7">
    <name type="scientific">Piscinibacter terrae</name>
    <dbReference type="NCBI Taxonomy" id="2496871"/>
    <lineage>
        <taxon>Bacteria</taxon>
        <taxon>Pseudomonadati</taxon>
        <taxon>Pseudomonadota</taxon>
        <taxon>Betaproteobacteria</taxon>
        <taxon>Burkholderiales</taxon>
        <taxon>Sphaerotilaceae</taxon>
        <taxon>Piscinibacter</taxon>
    </lineage>
</organism>
<evidence type="ECO:0000256" key="4">
    <source>
        <dbReference type="RuleBase" id="RU003946"/>
    </source>
</evidence>
<dbReference type="AlphaFoldDB" id="A0A3N7HUW8"/>
<keyword evidence="3" id="KW-0479">Metal-binding</keyword>
<dbReference type="RefSeq" id="WP_124538810.1">
    <property type="nucleotide sequence ID" value="NZ_QUSW01000001.1"/>
</dbReference>
<dbReference type="GO" id="GO:0004035">
    <property type="term" value="F:alkaline phosphatase activity"/>
    <property type="evidence" value="ECO:0007669"/>
    <property type="project" value="TreeGrafter"/>
</dbReference>
<dbReference type="SMART" id="SM00098">
    <property type="entry name" value="alkPPc"/>
    <property type="match status" value="1"/>
</dbReference>
<evidence type="ECO:0000256" key="2">
    <source>
        <dbReference type="PIRSR" id="PIRSR601952-1"/>
    </source>
</evidence>
<dbReference type="CDD" id="cd16012">
    <property type="entry name" value="ALP"/>
    <property type="match status" value="1"/>
</dbReference>
<comment type="caution">
    <text evidence="6">The sequence shown here is derived from an EMBL/GenBank/DDBJ whole genome shotgun (WGS) entry which is preliminary data.</text>
</comment>
<keyword evidence="5" id="KW-0732">Signal</keyword>
<feature type="binding site" evidence="3">
    <location>
        <position position="311"/>
    </location>
    <ligand>
        <name>Zn(2+)</name>
        <dbReference type="ChEBI" id="CHEBI:29105"/>
        <label>2</label>
    </ligand>
</feature>
<dbReference type="InterPro" id="IPR001952">
    <property type="entry name" value="Alkaline_phosphatase"/>
</dbReference>
<dbReference type="Proteomes" id="UP000267464">
    <property type="component" value="Unassembled WGS sequence"/>
</dbReference>
<protein>
    <submittedName>
        <fullName evidence="6">Alkaline phosphatase</fullName>
    </submittedName>
</protein>
<sequence length="475" mass="49507">MNIKHSLIAAALTTTLAATLAPQAFAAGEAKNVIFFLGDGMGPVTITASRIWKYKEEGQLAMETLPYTARVKTYSLDAQTTDSAPSMAAYMTGVKTRNDVLSMDGNTFAKAPGKDATTGVSAAVDNCPATGNGGPSTTLLELAIAKGKATGVISTARLTHATPGATYAHSCHRDAEYNIARQAVPGGAGANAALGNGVDVMMGGVSNYWRPFDATTRPKGRPDGRDLVAELQAKGYNFVSDLSGFNSLPTTGGTKVIGLYDFAIAQGHMSYELDRDPTKEPSLAQMASKSIDILSKNANGFFLMVEGGRIDHALHGTNAARALADTIAFDDAIKAALDKMNTIDPGLANTLIVVTADHDHTMAFNGYGKRGSDPLGLSINYANGAPNTDVNGNSYTTLVFGNGSNRVATRAPLDAATVTNKDYLQEVAVRRGTPGSETHGGGDVMLFATGAASKTFKGTIDNTKVFTLVKNAAGY</sequence>
<feature type="binding site" evidence="3">
    <location>
        <position position="162"/>
    </location>
    <ligand>
        <name>Mg(2+)</name>
        <dbReference type="ChEBI" id="CHEBI:18420"/>
    </ligand>
</feature>